<dbReference type="InterPro" id="IPR012337">
    <property type="entry name" value="RNaseH-like_sf"/>
</dbReference>
<evidence type="ECO:0000259" key="3">
    <source>
        <dbReference type="Pfam" id="PF01612"/>
    </source>
</evidence>
<gene>
    <name evidence="4" type="ORF">CERSUDRAFT_95429</name>
</gene>
<dbReference type="Pfam" id="PF01612">
    <property type="entry name" value="DNA_pol_A_exo1"/>
    <property type="match status" value="1"/>
</dbReference>
<dbReference type="InterPro" id="IPR036397">
    <property type="entry name" value="RNaseH_sf"/>
</dbReference>
<evidence type="ECO:0000313" key="5">
    <source>
        <dbReference type="Proteomes" id="UP000016930"/>
    </source>
</evidence>
<dbReference type="EMBL" id="KB445797">
    <property type="protein sequence ID" value="EMD37168.1"/>
    <property type="molecule type" value="Genomic_DNA"/>
</dbReference>
<dbReference type="OrthoDB" id="1920326at2759"/>
<dbReference type="GO" id="GO:0003676">
    <property type="term" value="F:nucleic acid binding"/>
    <property type="evidence" value="ECO:0007669"/>
    <property type="project" value="InterPro"/>
</dbReference>
<dbReference type="Proteomes" id="UP000016930">
    <property type="component" value="Unassembled WGS sequence"/>
</dbReference>
<evidence type="ECO:0000256" key="1">
    <source>
        <dbReference type="ARBA" id="ARBA00022722"/>
    </source>
</evidence>
<dbReference type="AlphaFoldDB" id="M2QJE1"/>
<dbReference type="InterPro" id="IPR051132">
    <property type="entry name" value="3-5_Exonuclease_domain"/>
</dbReference>
<protein>
    <recommendedName>
        <fullName evidence="3">3'-5' exonuclease domain-containing protein</fullName>
    </recommendedName>
</protein>
<keyword evidence="2" id="KW-0378">Hydrolase</keyword>
<name>M2QJE1_CERS8</name>
<dbReference type="HOGENOM" id="CLU_038394_1_0_1"/>
<sequence length="336" mass="38450">MHTYKEYHLATTTVYTQSEEEANDLIGTLKGPLGSLVDWPVFFWPDGGPTNQRTNLVQLCDEQTVLLIHVGQMIELPKKLSEILENPDIPKIGVNVLKNGEKLFDDFGVACANLIELGALAQHAVHQFNISPSFLFEKQVVSLEEMTARFQAGTLAKLKRRALNWIRPQLSEEQIGCVANNTYSALMVYKKLLQIAHNKKQRLEPAETSFDIEREPTDVLTSSSRTAPGNGVLPLGETTSALVPRRQMRAYILWHVLDMSLNEICAELRSRENPLAYSTVVSYILGALRADPDLPFDIRRLETLVRYDPYCWKKYKKWFWRIWFEQRDKRAAERDG</sequence>
<dbReference type="GO" id="GO:0006139">
    <property type="term" value="P:nucleobase-containing compound metabolic process"/>
    <property type="evidence" value="ECO:0007669"/>
    <property type="project" value="InterPro"/>
</dbReference>
<dbReference type="PANTHER" id="PTHR13620:SF104">
    <property type="entry name" value="EXONUCLEASE 3'-5' DOMAIN-CONTAINING PROTEIN 2"/>
    <property type="match status" value="1"/>
</dbReference>
<dbReference type="CDD" id="cd06141">
    <property type="entry name" value="WRN_exo"/>
    <property type="match status" value="1"/>
</dbReference>
<evidence type="ECO:0000256" key="2">
    <source>
        <dbReference type="ARBA" id="ARBA00022801"/>
    </source>
</evidence>
<keyword evidence="1" id="KW-0540">Nuclease</keyword>
<dbReference type="PANTHER" id="PTHR13620">
    <property type="entry name" value="3-5 EXONUCLEASE"/>
    <property type="match status" value="1"/>
</dbReference>
<organism evidence="4 5">
    <name type="scientific">Ceriporiopsis subvermispora (strain B)</name>
    <name type="common">White-rot fungus</name>
    <name type="synonym">Gelatoporia subvermispora</name>
    <dbReference type="NCBI Taxonomy" id="914234"/>
    <lineage>
        <taxon>Eukaryota</taxon>
        <taxon>Fungi</taxon>
        <taxon>Dikarya</taxon>
        <taxon>Basidiomycota</taxon>
        <taxon>Agaricomycotina</taxon>
        <taxon>Agaricomycetes</taxon>
        <taxon>Polyporales</taxon>
        <taxon>Gelatoporiaceae</taxon>
        <taxon>Gelatoporia</taxon>
    </lineage>
</organism>
<dbReference type="GO" id="GO:0005634">
    <property type="term" value="C:nucleus"/>
    <property type="evidence" value="ECO:0007669"/>
    <property type="project" value="TreeGrafter"/>
</dbReference>
<dbReference type="Gene3D" id="3.30.420.10">
    <property type="entry name" value="Ribonuclease H-like superfamily/Ribonuclease H"/>
    <property type="match status" value="1"/>
</dbReference>
<dbReference type="GO" id="GO:0005737">
    <property type="term" value="C:cytoplasm"/>
    <property type="evidence" value="ECO:0007669"/>
    <property type="project" value="TreeGrafter"/>
</dbReference>
<dbReference type="InterPro" id="IPR002562">
    <property type="entry name" value="3'-5'_exonuclease_dom"/>
</dbReference>
<reference evidence="4 5" key="1">
    <citation type="journal article" date="2012" name="Proc. Natl. Acad. Sci. U.S.A.">
        <title>Comparative genomics of Ceriporiopsis subvermispora and Phanerochaete chrysosporium provide insight into selective ligninolysis.</title>
        <authorList>
            <person name="Fernandez-Fueyo E."/>
            <person name="Ruiz-Duenas F.J."/>
            <person name="Ferreira P."/>
            <person name="Floudas D."/>
            <person name="Hibbett D.S."/>
            <person name="Canessa P."/>
            <person name="Larrondo L.F."/>
            <person name="James T.Y."/>
            <person name="Seelenfreund D."/>
            <person name="Lobos S."/>
            <person name="Polanco R."/>
            <person name="Tello M."/>
            <person name="Honda Y."/>
            <person name="Watanabe T."/>
            <person name="Watanabe T."/>
            <person name="Ryu J.S."/>
            <person name="Kubicek C.P."/>
            <person name="Schmoll M."/>
            <person name="Gaskell J."/>
            <person name="Hammel K.E."/>
            <person name="St John F.J."/>
            <person name="Vanden Wymelenberg A."/>
            <person name="Sabat G."/>
            <person name="Splinter BonDurant S."/>
            <person name="Syed K."/>
            <person name="Yadav J.S."/>
            <person name="Doddapaneni H."/>
            <person name="Subramanian V."/>
            <person name="Lavin J.L."/>
            <person name="Oguiza J.A."/>
            <person name="Perez G."/>
            <person name="Pisabarro A.G."/>
            <person name="Ramirez L."/>
            <person name="Santoyo F."/>
            <person name="Master E."/>
            <person name="Coutinho P.M."/>
            <person name="Henrissat B."/>
            <person name="Lombard V."/>
            <person name="Magnuson J.K."/>
            <person name="Kuees U."/>
            <person name="Hori C."/>
            <person name="Igarashi K."/>
            <person name="Samejima M."/>
            <person name="Held B.W."/>
            <person name="Barry K.W."/>
            <person name="LaButti K.M."/>
            <person name="Lapidus A."/>
            <person name="Lindquist E.A."/>
            <person name="Lucas S.M."/>
            <person name="Riley R."/>
            <person name="Salamov A.A."/>
            <person name="Hoffmeister D."/>
            <person name="Schwenk D."/>
            <person name="Hadar Y."/>
            <person name="Yarden O."/>
            <person name="de Vries R.P."/>
            <person name="Wiebenga A."/>
            <person name="Stenlid J."/>
            <person name="Eastwood D."/>
            <person name="Grigoriev I.V."/>
            <person name="Berka R.M."/>
            <person name="Blanchette R.A."/>
            <person name="Kersten P."/>
            <person name="Martinez A.T."/>
            <person name="Vicuna R."/>
            <person name="Cullen D."/>
        </authorList>
    </citation>
    <scope>NUCLEOTIDE SEQUENCE [LARGE SCALE GENOMIC DNA]</scope>
    <source>
        <strain evidence="4 5">B</strain>
    </source>
</reference>
<feature type="domain" description="3'-5' exonuclease" evidence="3">
    <location>
        <begin position="51"/>
        <end position="193"/>
    </location>
</feature>
<proteinExistence type="predicted"/>
<accession>M2QJE1</accession>
<keyword evidence="5" id="KW-1185">Reference proteome</keyword>
<dbReference type="GO" id="GO:0008408">
    <property type="term" value="F:3'-5' exonuclease activity"/>
    <property type="evidence" value="ECO:0007669"/>
    <property type="project" value="InterPro"/>
</dbReference>
<dbReference type="SUPFAM" id="SSF53098">
    <property type="entry name" value="Ribonuclease H-like"/>
    <property type="match status" value="1"/>
</dbReference>
<evidence type="ECO:0000313" key="4">
    <source>
        <dbReference type="EMBL" id="EMD37168.1"/>
    </source>
</evidence>
<dbReference type="STRING" id="914234.M2QJE1"/>